<feature type="active site" evidence="1">
    <location>
        <position position="70"/>
    </location>
</feature>
<dbReference type="STRING" id="930128.SAMN05192532_103165"/>
<evidence type="ECO:0000313" key="4">
    <source>
        <dbReference type="Proteomes" id="UP000199516"/>
    </source>
</evidence>
<dbReference type="CDD" id="cd03440">
    <property type="entry name" value="hot_dog"/>
    <property type="match status" value="1"/>
</dbReference>
<dbReference type="InterPro" id="IPR025540">
    <property type="entry name" value="FlK"/>
</dbReference>
<organism evidence="3 4">
    <name type="scientific">Alteribacillus iranensis</name>
    <dbReference type="NCBI Taxonomy" id="930128"/>
    <lineage>
        <taxon>Bacteria</taxon>
        <taxon>Bacillati</taxon>
        <taxon>Bacillota</taxon>
        <taxon>Bacilli</taxon>
        <taxon>Bacillales</taxon>
        <taxon>Bacillaceae</taxon>
        <taxon>Alteribacillus</taxon>
    </lineage>
</organism>
<name>A0A1I2CS98_9BACI</name>
<sequence>MKEGLYVGYKETMTFTVTEEMFAQFGGEVVHPTYSTATMVYHMEWVSRNIILPFLEEGEEGMGASVNVKHLAPSPLGTTVRAEAVVTKIKTRSITTSVVLMNGKGKIGEGEVKQALMPKSYIEEQIRNQDVQKKE</sequence>
<dbReference type="RefSeq" id="WP_091660287.1">
    <property type="nucleotide sequence ID" value="NZ_FONT01000003.1"/>
</dbReference>
<keyword evidence="4" id="KW-1185">Reference proteome</keyword>
<accession>A0A1I2CS98</accession>
<dbReference type="AlphaFoldDB" id="A0A1I2CS98"/>
<dbReference type="PIRSF" id="PIRSF014972">
    <property type="entry name" value="FlK"/>
    <property type="match status" value="1"/>
</dbReference>
<dbReference type="OrthoDB" id="6902891at2"/>
<evidence type="ECO:0000259" key="2">
    <source>
        <dbReference type="Pfam" id="PF22636"/>
    </source>
</evidence>
<reference evidence="3 4" key="1">
    <citation type="submission" date="2016-10" db="EMBL/GenBank/DDBJ databases">
        <authorList>
            <person name="de Groot N.N."/>
        </authorList>
    </citation>
    <scope>NUCLEOTIDE SEQUENCE [LARGE SCALE GENOMIC DNA]</scope>
    <source>
        <strain evidence="3 4">DSM 23995</strain>
    </source>
</reference>
<evidence type="ECO:0000256" key="1">
    <source>
        <dbReference type="PIRSR" id="PIRSR014972-1"/>
    </source>
</evidence>
<dbReference type="PANTHER" id="PTHR36934">
    <property type="entry name" value="BLR0278 PROTEIN"/>
    <property type="match status" value="1"/>
</dbReference>
<feature type="domain" description="Fluoroacetyl-CoA-specific thioesterase-like" evidence="2">
    <location>
        <begin position="17"/>
        <end position="119"/>
    </location>
</feature>
<dbReference type="InterPro" id="IPR029069">
    <property type="entry name" value="HotDog_dom_sf"/>
</dbReference>
<dbReference type="Proteomes" id="UP000199516">
    <property type="component" value="Unassembled WGS sequence"/>
</dbReference>
<proteinExistence type="predicted"/>
<feature type="active site" evidence="1">
    <location>
        <position position="36"/>
    </location>
</feature>
<dbReference type="Pfam" id="PF22636">
    <property type="entry name" value="FlK"/>
    <property type="match status" value="1"/>
</dbReference>
<feature type="active site" evidence="1">
    <location>
        <position position="44"/>
    </location>
</feature>
<evidence type="ECO:0000313" key="3">
    <source>
        <dbReference type="EMBL" id="SFE71052.1"/>
    </source>
</evidence>
<protein>
    <submittedName>
        <fullName evidence="3">Predicted thioesterase</fullName>
    </submittedName>
</protein>
<gene>
    <name evidence="3" type="ORF">SAMN05192532_103165</name>
</gene>
<dbReference type="Gene3D" id="3.10.129.10">
    <property type="entry name" value="Hotdog Thioesterase"/>
    <property type="match status" value="1"/>
</dbReference>
<dbReference type="SUPFAM" id="SSF54637">
    <property type="entry name" value="Thioesterase/thiol ester dehydrase-isomerase"/>
    <property type="match status" value="1"/>
</dbReference>
<dbReference type="InterPro" id="IPR054485">
    <property type="entry name" value="FlK-like_dom"/>
</dbReference>
<dbReference type="PANTHER" id="PTHR36934:SF1">
    <property type="entry name" value="THIOESTERASE DOMAIN-CONTAINING PROTEIN"/>
    <property type="match status" value="1"/>
</dbReference>
<dbReference type="EMBL" id="FONT01000003">
    <property type="protein sequence ID" value="SFE71052.1"/>
    <property type="molecule type" value="Genomic_DNA"/>
</dbReference>